<feature type="region of interest" description="Disordered" evidence="2">
    <location>
        <begin position="46"/>
        <end position="102"/>
    </location>
</feature>
<dbReference type="OrthoDB" id="62at2759"/>
<sequence length="443" mass="49494">MPRVNDGAGPDGLETINTTARNSPAAVEVTESAGILRIPVSPAQPLTDNAATQFNNNNNNNSNNNNHLQQSSFNNSAPSMSPGLSAAVSPNKMSSPGPPADTFTPITTTTICHCGETHATRVQCALPMAISITSSTDTQATELSVDTQVFLETRTTQSQGSSKSSSGGTNGFNEKLITTNNNNNNNNNNPVESSSKEASVSNKQSNNPQQDLSQDLSKPQQPPSTSSNNNTLLRPSLLDSVFHDPWYDRRIPLQTSSYLRPGAHFVGTQHSKRSSYEVSVVLKSVDMSTHFLCGYLRIRGLTENQSVMETYFEGEMVSPTISFYTRRPEWNQNDQVDRTHWNRFNAWRALAAKADKKIDADYVHNRFENQEHVFMRWKEFFLVPDYKVRNMEGASYEGFYYICFNQVDGSITGVYYHKNSEVYQQLDLSHAPDWGTYPYYEFR</sequence>
<name>A0A5E8CAF5_9ASCO</name>
<dbReference type="GO" id="GO:0045721">
    <property type="term" value="P:negative regulation of gluconeogenesis"/>
    <property type="evidence" value="ECO:0007669"/>
    <property type="project" value="TreeGrafter"/>
</dbReference>
<feature type="compositionally biased region" description="Low complexity" evidence="2">
    <location>
        <begin position="180"/>
        <end position="189"/>
    </location>
</feature>
<dbReference type="GO" id="GO:0006623">
    <property type="term" value="P:protein targeting to vacuole"/>
    <property type="evidence" value="ECO:0007669"/>
    <property type="project" value="TreeGrafter"/>
</dbReference>
<feature type="compositionally biased region" description="Polar residues" evidence="2">
    <location>
        <begin position="190"/>
        <end position="232"/>
    </location>
</feature>
<evidence type="ECO:0000256" key="1">
    <source>
        <dbReference type="ARBA" id="ARBA00061469"/>
    </source>
</evidence>
<reference evidence="3 4" key="1">
    <citation type="submission" date="2019-09" db="EMBL/GenBank/DDBJ databases">
        <authorList>
            <person name="Brejova B."/>
        </authorList>
    </citation>
    <scope>NUCLEOTIDE SEQUENCE [LARGE SCALE GENOMIC DNA]</scope>
</reference>
<keyword evidence="4" id="KW-1185">Reference proteome</keyword>
<comment type="similarity">
    <text evidence="1">Belongs to the GID4/VID24 family.</text>
</comment>
<dbReference type="AlphaFoldDB" id="A0A5E8CAF5"/>
<dbReference type="GeneID" id="43584919"/>
<gene>
    <name evidence="3" type="ORF">SAPINGB_P006105</name>
</gene>
<dbReference type="GO" id="GO:0043161">
    <property type="term" value="P:proteasome-mediated ubiquitin-dependent protein catabolic process"/>
    <property type="evidence" value="ECO:0007669"/>
    <property type="project" value="TreeGrafter"/>
</dbReference>
<evidence type="ECO:0000313" key="3">
    <source>
        <dbReference type="EMBL" id="VVT58236.1"/>
    </source>
</evidence>
<feature type="compositionally biased region" description="Low complexity" evidence="2">
    <location>
        <begin position="155"/>
        <end position="167"/>
    </location>
</feature>
<dbReference type="PANTHER" id="PTHR14534:SF3">
    <property type="entry name" value="GID COMPLEX SUBUNIT 4 HOMOLOG"/>
    <property type="match status" value="1"/>
</dbReference>
<feature type="region of interest" description="Disordered" evidence="2">
    <location>
        <begin position="154"/>
        <end position="232"/>
    </location>
</feature>
<proteinExistence type="inferred from homology"/>
<dbReference type="RefSeq" id="XP_031856710.1">
    <property type="nucleotide sequence ID" value="XM_032000819.1"/>
</dbReference>
<dbReference type="GO" id="GO:0007039">
    <property type="term" value="P:protein catabolic process in the vacuole"/>
    <property type="evidence" value="ECO:0007669"/>
    <property type="project" value="TreeGrafter"/>
</dbReference>
<dbReference type="InterPro" id="IPR018618">
    <property type="entry name" value="GID4/10-like"/>
</dbReference>
<dbReference type="EMBL" id="CABVLU010000005">
    <property type="protein sequence ID" value="VVT58236.1"/>
    <property type="molecule type" value="Genomic_DNA"/>
</dbReference>
<protein>
    <recommendedName>
        <fullName evidence="5">Glucose-induced degradation protein 4</fullName>
    </recommendedName>
</protein>
<dbReference type="GO" id="GO:0005773">
    <property type="term" value="C:vacuole"/>
    <property type="evidence" value="ECO:0007669"/>
    <property type="project" value="GOC"/>
</dbReference>
<dbReference type="GO" id="GO:0034657">
    <property type="term" value="C:GID complex"/>
    <property type="evidence" value="ECO:0007669"/>
    <property type="project" value="TreeGrafter"/>
</dbReference>
<evidence type="ECO:0008006" key="5">
    <source>
        <dbReference type="Google" id="ProtNLM"/>
    </source>
</evidence>
<dbReference type="Proteomes" id="UP000398389">
    <property type="component" value="Unassembled WGS sequence"/>
</dbReference>
<accession>A0A5E8CAF5</accession>
<organism evidence="3 4">
    <name type="scientific">Magnusiomyces paraingens</name>
    <dbReference type="NCBI Taxonomy" id="2606893"/>
    <lineage>
        <taxon>Eukaryota</taxon>
        <taxon>Fungi</taxon>
        <taxon>Dikarya</taxon>
        <taxon>Ascomycota</taxon>
        <taxon>Saccharomycotina</taxon>
        <taxon>Dipodascomycetes</taxon>
        <taxon>Dipodascales</taxon>
        <taxon>Dipodascaceae</taxon>
        <taxon>Magnusiomyces</taxon>
    </lineage>
</organism>
<feature type="region of interest" description="Disordered" evidence="2">
    <location>
        <begin position="1"/>
        <end position="25"/>
    </location>
</feature>
<evidence type="ECO:0000313" key="4">
    <source>
        <dbReference type="Proteomes" id="UP000398389"/>
    </source>
</evidence>
<evidence type="ECO:0000256" key="2">
    <source>
        <dbReference type="SAM" id="MobiDB-lite"/>
    </source>
</evidence>
<dbReference type="PANTHER" id="PTHR14534">
    <property type="entry name" value="VACUOLAR IMPORT AND DEGRADATION PROTEIN 24"/>
    <property type="match status" value="1"/>
</dbReference>
<feature type="compositionally biased region" description="Low complexity" evidence="2">
    <location>
        <begin position="53"/>
        <end position="76"/>
    </location>
</feature>
<dbReference type="Pfam" id="PF09783">
    <property type="entry name" value="Vac_ImportDeg"/>
    <property type="match status" value="1"/>
</dbReference>